<dbReference type="GO" id="GO:0043824">
    <property type="term" value="F:succinylglutamate-semialdehyde dehydrogenase activity"/>
    <property type="evidence" value="ECO:0007669"/>
    <property type="project" value="UniProtKB-EC"/>
</dbReference>
<dbReference type="AlphaFoldDB" id="A0A6G7ZME3"/>
<evidence type="ECO:0000313" key="9">
    <source>
        <dbReference type="Proteomes" id="UP000502502"/>
    </source>
</evidence>
<evidence type="ECO:0000256" key="2">
    <source>
        <dbReference type="ARBA" id="ARBA00023002"/>
    </source>
</evidence>
<evidence type="ECO:0000313" key="8">
    <source>
        <dbReference type="EMBL" id="QIL02088.1"/>
    </source>
</evidence>
<comment type="similarity">
    <text evidence="5">Belongs to the aldehyde dehydrogenase family.</text>
</comment>
<feature type="compositionally biased region" description="Polar residues" evidence="6">
    <location>
        <begin position="1"/>
        <end position="10"/>
    </location>
</feature>
<keyword evidence="1" id="KW-0056">Arginine metabolism</keyword>
<evidence type="ECO:0000256" key="1">
    <source>
        <dbReference type="ARBA" id="ARBA00022503"/>
    </source>
</evidence>
<dbReference type="KEGG" id="ssin:G7078_04320"/>
<evidence type="ECO:0000256" key="4">
    <source>
        <dbReference type="PROSITE-ProRule" id="PRU10007"/>
    </source>
</evidence>
<dbReference type="PROSITE" id="PS00687">
    <property type="entry name" value="ALDEHYDE_DEHYDR_GLU"/>
    <property type="match status" value="1"/>
</dbReference>
<dbReference type="CDD" id="cd07095">
    <property type="entry name" value="ALDH_SGSD_AstD"/>
    <property type="match status" value="1"/>
</dbReference>
<evidence type="ECO:0000256" key="5">
    <source>
        <dbReference type="RuleBase" id="RU003345"/>
    </source>
</evidence>
<dbReference type="EC" id="1.2.1.71" evidence="8"/>
<evidence type="ECO:0000256" key="3">
    <source>
        <dbReference type="ARBA" id="ARBA00023027"/>
    </source>
</evidence>
<reference evidence="8 9" key="1">
    <citation type="submission" date="2020-03" db="EMBL/GenBank/DDBJ databases">
        <title>Sphingomonas sp. nov., isolated from fish.</title>
        <authorList>
            <person name="Hyun D.-W."/>
            <person name="Bae J.-W."/>
        </authorList>
    </citation>
    <scope>NUCLEOTIDE SEQUENCE [LARGE SCALE GENOMIC DNA]</scope>
    <source>
        <strain evidence="8 9">HDW15C</strain>
    </source>
</reference>
<dbReference type="Pfam" id="PF00171">
    <property type="entry name" value="Aldedh"/>
    <property type="match status" value="1"/>
</dbReference>
<dbReference type="Proteomes" id="UP000502502">
    <property type="component" value="Chromosome"/>
</dbReference>
<feature type="domain" description="Aldehyde dehydrogenase" evidence="7">
    <location>
        <begin position="9"/>
        <end position="445"/>
    </location>
</feature>
<dbReference type="InterPro" id="IPR029510">
    <property type="entry name" value="Ald_DH_CS_GLU"/>
</dbReference>
<dbReference type="PROSITE" id="PS00070">
    <property type="entry name" value="ALDEHYDE_DEHYDR_CYS"/>
    <property type="match status" value="1"/>
</dbReference>
<dbReference type="InterPro" id="IPR015590">
    <property type="entry name" value="Aldehyde_DH_dom"/>
</dbReference>
<dbReference type="NCBIfam" id="TIGR03240">
    <property type="entry name" value="arg_catab_astD"/>
    <property type="match status" value="1"/>
</dbReference>
<feature type="active site" evidence="4">
    <location>
        <position position="229"/>
    </location>
</feature>
<dbReference type="RefSeq" id="WP_166093359.1">
    <property type="nucleotide sequence ID" value="NZ_CP049871.1"/>
</dbReference>
<dbReference type="Gene3D" id="3.40.605.10">
    <property type="entry name" value="Aldehyde Dehydrogenase, Chain A, domain 1"/>
    <property type="match status" value="1"/>
</dbReference>
<gene>
    <name evidence="8" type="primary">astD</name>
    <name evidence="8" type="ORF">G7078_04320</name>
</gene>
<feature type="region of interest" description="Disordered" evidence="6">
    <location>
        <begin position="1"/>
        <end position="22"/>
    </location>
</feature>
<proteinExistence type="inferred from homology"/>
<name>A0A6G7ZME3_9SPHN</name>
<dbReference type="InterPro" id="IPR016160">
    <property type="entry name" value="Ald_DH_CS_CYS"/>
</dbReference>
<dbReference type="InterPro" id="IPR017649">
    <property type="entry name" value="SuccinylGlu_semiald_DH_AstD"/>
</dbReference>
<accession>A0A6G7ZME3</accession>
<sequence length="475" mass="51204">MPEQLISTEPATGKQLWAGPPGEAGAEVAAARAAAAEWARRSPSYRMETLRRFANVVRKKEQAFATLIARETGKPFWEAQTEVGAVVNKVEISINAFAERTPKRTVEAAMGNKVIVQHKPHGVLAVLGPYNFPAHLPNGHIVPALIAGNAVVFKPSEKTPATGEFLVRCYHEAGVPKGVVRLLVGGPDEGRALAEQADIDGLLFTGSARAGMALHKQFAETPHKILALELGGNNPMVVWNAKDIEAAAAIVAQSGYLSAGQRCTAARRLIVEDGKQGPLLDALTALIDRMIVDEPFAEPPPFMGPVIDNAAADHLQEQWVELMIRGGKPIRRLDRPFEDRPYLTPALIDVTDVRDRPDEELFGPVIQLIRVKSFDDAIAEANNTRFGLAASLLGGSPEQFERFWSEVRAGVINWNKPTNGAPSNAPFGGVGLSGNHRPSAFYAADYCAYPVTSVQGTSIRGGIAQGLRDPNMQED</sequence>
<dbReference type="FunFam" id="3.40.605.10:FF:000010">
    <property type="entry name" value="N-succinylglutamate 5-semialdehyde dehydrogenase"/>
    <property type="match status" value="1"/>
</dbReference>
<evidence type="ECO:0000259" key="7">
    <source>
        <dbReference type="Pfam" id="PF00171"/>
    </source>
</evidence>
<dbReference type="GO" id="GO:0006527">
    <property type="term" value="P:L-arginine catabolic process"/>
    <property type="evidence" value="ECO:0007669"/>
    <property type="project" value="InterPro"/>
</dbReference>
<dbReference type="SUPFAM" id="SSF53720">
    <property type="entry name" value="ALDH-like"/>
    <property type="match status" value="1"/>
</dbReference>
<dbReference type="InterPro" id="IPR016162">
    <property type="entry name" value="Ald_DH_N"/>
</dbReference>
<evidence type="ECO:0000256" key="6">
    <source>
        <dbReference type="SAM" id="MobiDB-lite"/>
    </source>
</evidence>
<dbReference type="EMBL" id="CP049871">
    <property type="protein sequence ID" value="QIL02088.1"/>
    <property type="molecule type" value="Genomic_DNA"/>
</dbReference>
<dbReference type="PANTHER" id="PTHR11699">
    <property type="entry name" value="ALDEHYDE DEHYDROGENASE-RELATED"/>
    <property type="match status" value="1"/>
</dbReference>
<dbReference type="NCBIfam" id="NF006992">
    <property type="entry name" value="PRK09457.1"/>
    <property type="match status" value="1"/>
</dbReference>
<organism evidence="8 9">
    <name type="scientific">Sphingomonas sinipercae</name>
    <dbReference type="NCBI Taxonomy" id="2714944"/>
    <lineage>
        <taxon>Bacteria</taxon>
        <taxon>Pseudomonadati</taxon>
        <taxon>Pseudomonadota</taxon>
        <taxon>Alphaproteobacteria</taxon>
        <taxon>Sphingomonadales</taxon>
        <taxon>Sphingomonadaceae</taxon>
        <taxon>Sphingomonas</taxon>
    </lineage>
</organism>
<protein>
    <submittedName>
        <fullName evidence="8">Succinylglutamate-semialdehyde dehydrogenase</fullName>
        <ecNumber evidence="8">1.2.1.71</ecNumber>
    </submittedName>
</protein>
<dbReference type="InterPro" id="IPR016161">
    <property type="entry name" value="Ald_DH/histidinol_DH"/>
</dbReference>
<dbReference type="Gene3D" id="3.40.309.10">
    <property type="entry name" value="Aldehyde Dehydrogenase, Chain A, domain 2"/>
    <property type="match status" value="1"/>
</dbReference>
<keyword evidence="9" id="KW-1185">Reference proteome</keyword>
<keyword evidence="3" id="KW-0520">NAD</keyword>
<dbReference type="InterPro" id="IPR016163">
    <property type="entry name" value="Ald_DH_C"/>
</dbReference>
<keyword evidence="2 5" id="KW-0560">Oxidoreductase</keyword>